<keyword evidence="2" id="KW-1003">Cell membrane</keyword>
<evidence type="ECO:0000256" key="2">
    <source>
        <dbReference type="ARBA" id="ARBA00022475"/>
    </source>
</evidence>
<dbReference type="GO" id="GO:0016887">
    <property type="term" value="F:ATP hydrolysis activity"/>
    <property type="evidence" value="ECO:0007669"/>
    <property type="project" value="InterPro"/>
</dbReference>
<dbReference type="InterPro" id="IPR004606">
    <property type="entry name" value="Mop_domain"/>
</dbReference>
<dbReference type="SMART" id="SM00382">
    <property type="entry name" value="AAA"/>
    <property type="match status" value="1"/>
</dbReference>
<feature type="domain" description="Mop" evidence="10">
    <location>
        <begin position="292"/>
        <end position="358"/>
    </location>
</feature>
<gene>
    <name evidence="11" type="primary">potA_5</name>
    <name evidence="11" type="ORF">GALL_235080</name>
</gene>
<sequence>MLEIAVRRRQGAFQLDVTLAAGAGVTALFGPSGSGKTSVANMVAGLSRPEQGRIALDGRPLFDAAAGLDLPPERRRIGYVFQEGRLFPHLSVRANLGFGLHRVPAAERTVPFDDVVAVLGIEALLERRPARLSGGEKQRVAIGRALLTSPRLLLMDEPLAALDAARKAEILPFIATLSRHFATPILYVSHSMDEVLQLADSLALMQNGRVAAHGAVEDLLARPELARLTGRGHAGAVLRASVVAHDDAAGITRLSFSGGPLLVARSPLAPGQRVRVRIAARDVALALDPPGRVSIQNCLPARVVRVGPAEDGLVDVLLDCGGARLWSQITPQARDHLDLRPGQPLHALIKAATIAAGDIAATEGAMPCASPSPRRT</sequence>
<evidence type="ECO:0000256" key="7">
    <source>
        <dbReference type="ARBA" id="ARBA00022967"/>
    </source>
</evidence>
<dbReference type="InterPro" id="IPR003593">
    <property type="entry name" value="AAA+_ATPase"/>
</dbReference>
<keyword evidence="7" id="KW-1278">Translocase</keyword>
<dbReference type="GO" id="GO:0005524">
    <property type="term" value="F:ATP binding"/>
    <property type="evidence" value="ECO:0007669"/>
    <property type="project" value="UniProtKB-KW"/>
</dbReference>
<dbReference type="InterPro" id="IPR050334">
    <property type="entry name" value="Molybdenum_import_ModC"/>
</dbReference>
<dbReference type="GO" id="GO:0015098">
    <property type="term" value="F:molybdate ion transmembrane transporter activity"/>
    <property type="evidence" value="ECO:0007669"/>
    <property type="project" value="InterPro"/>
</dbReference>
<dbReference type="InterPro" id="IPR027417">
    <property type="entry name" value="P-loop_NTPase"/>
</dbReference>
<proteinExistence type="predicted"/>
<dbReference type="GO" id="GO:0016020">
    <property type="term" value="C:membrane"/>
    <property type="evidence" value="ECO:0007669"/>
    <property type="project" value="InterPro"/>
</dbReference>
<dbReference type="Pfam" id="PF00005">
    <property type="entry name" value="ABC_tran"/>
    <property type="match status" value="1"/>
</dbReference>
<dbReference type="PANTHER" id="PTHR43514:SF4">
    <property type="entry name" value="ABC TRANSPORTER I FAMILY MEMBER 10"/>
    <property type="match status" value="1"/>
</dbReference>
<evidence type="ECO:0000256" key="1">
    <source>
        <dbReference type="ARBA" id="ARBA00022448"/>
    </source>
</evidence>
<dbReference type="PANTHER" id="PTHR43514">
    <property type="entry name" value="ABC TRANSPORTER I FAMILY MEMBER 10"/>
    <property type="match status" value="1"/>
</dbReference>
<dbReference type="InterPro" id="IPR017871">
    <property type="entry name" value="ABC_transporter-like_CS"/>
</dbReference>
<dbReference type="EC" id="3.6.3.31" evidence="11"/>
<dbReference type="SUPFAM" id="SSF52540">
    <property type="entry name" value="P-loop containing nucleoside triphosphate hydrolases"/>
    <property type="match status" value="1"/>
</dbReference>
<name>A0A1J5REL9_9ZZZZ</name>
<keyword evidence="5" id="KW-0547">Nucleotide-binding</keyword>
<evidence type="ECO:0000256" key="6">
    <source>
        <dbReference type="ARBA" id="ARBA00022840"/>
    </source>
</evidence>
<evidence type="ECO:0000259" key="9">
    <source>
        <dbReference type="PROSITE" id="PS50893"/>
    </source>
</evidence>
<dbReference type="PROSITE" id="PS50893">
    <property type="entry name" value="ABC_TRANSPORTER_2"/>
    <property type="match status" value="1"/>
</dbReference>
<dbReference type="GO" id="GO:0140359">
    <property type="term" value="F:ABC-type transporter activity"/>
    <property type="evidence" value="ECO:0007669"/>
    <property type="project" value="InterPro"/>
</dbReference>
<dbReference type="NCBIfam" id="TIGR02142">
    <property type="entry name" value="modC_ABC"/>
    <property type="match status" value="1"/>
</dbReference>
<evidence type="ECO:0000256" key="8">
    <source>
        <dbReference type="ARBA" id="ARBA00023136"/>
    </source>
</evidence>
<keyword evidence="8" id="KW-0472">Membrane</keyword>
<dbReference type="InterPro" id="IPR005116">
    <property type="entry name" value="Transp-assoc_OB_typ1"/>
</dbReference>
<dbReference type="EMBL" id="MLJW01000184">
    <property type="protein sequence ID" value="OIQ94550.1"/>
    <property type="molecule type" value="Genomic_DNA"/>
</dbReference>
<accession>A0A1J5REL9</accession>
<keyword evidence="6 11" id="KW-0067">ATP-binding</keyword>
<keyword evidence="11" id="KW-0378">Hydrolase</keyword>
<comment type="caution">
    <text evidence="11">The sequence shown here is derived from an EMBL/GenBank/DDBJ whole genome shotgun (WGS) entry which is preliminary data.</text>
</comment>
<dbReference type="InterPro" id="IPR003439">
    <property type="entry name" value="ABC_transporter-like_ATP-bd"/>
</dbReference>
<evidence type="ECO:0000256" key="4">
    <source>
        <dbReference type="ARBA" id="ARBA00022519"/>
    </source>
</evidence>
<protein>
    <submittedName>
        <fullName evidence="11">Spermidine/putrescine import ATP-binding protein PotA</fullName>
        <ecNumber evidence="11">3.6.3.31</ecNumber>
    </submittedName>
</protein>
<evidence type="ECO:0000259" key="10">
    <source>
        <dbReference type="PROSITE" id="PS51866"/>
    </source>
</evidence>
<dbReference type="AlphaFoldDB" id="A0A1J5REL9"/>
<dbReference type="Gene3D" id="2.40.50.100">
    <property type="match status" value="1"/>
</dbReference>
<dbReference type="SUPFAM" id="SSF50331">
    <property type="entry name" value="MOP-like"/>
    <property type="match status" value="1"/>
</dbReference>
<feature type="domain" description="ABC transporter" evidence="9">
    <location>
        <begin position="1"/>
        <end position="232"/>
    </location>
</feature>
<dbReference type="PROSITE" id="PS51866">
    <property type="entry name" value="MOP"/>
    <property type="match status" value="1"/>
</dbReference>
<reference evidence="11" key="1">
    <citation type="submission" date="2016-10" db="EMBL/GenBank/DDBJ databases">
        <title>Sequence of Gallionella enrichment culture.</title>
        <authorList>
            <person name="Poehlein A."/>
            <person name="Muehling M."/>
            <person name="Daniel R."/>
        </authorList>
    </citation>
    <scope>NUCLEOTIDE SEQUENCE</scope>
</reference>
<dbReference type="PROSITE" id="PS00211">
    <property type="entry name" value="ABC_TRANSPORTER_1"/>
    <property type="match status" value="1"/>
</dbReference>
<organism evidence="11">
    <name type="scientific">mine drainage metagenome</name>
    <dbReference type="NCBI Taxonomy" id="410659"/>
    <lineage>
        <taxon>unclassified sequences</taxon>
        <taxon>metagenomes</taxon>
        <taxon>ecological metagenomes</taxon>
    </lineage>
</organism>
<dbReference type="InterPro" id="IPR008995">
    <property type="entry name" value="Mo/tungstate-bd_C_term_dom"/>
</dbReference>
<evidence type="ECO:0000256" key="3">
    <source>
        <dbReference type="ARBA" id="ARBA00022505"/>
    </source>
</evidence>
<evidence type="ECO:0000256" key="5">
    <source>
        <dbReference type="ARBA" id="ARBA00022741"/>
    </source>
</evidence>
<dbReference type="InterPro" id="IPR011868">
    <property type="entry name" value="ModC_ABC_ATP-bd"/>
</dbReference>
<keyword evidence="1" id="KW-0813">Transport</keyword>
<dbReference type="Pfam" id="PF03459">
    <property type="entry name" value="TOBE"/>
    <property type="match status" value="1"/>
</dbReference>
<dbReference type="Gene3D" id="3.40.50.300">
    <property type="entry name" value="P-loop containing nucleotide triphosphate hydrolases"/>
    <property type="match status" value="1"/>
</dbReference>
<evidence type="ECO:0000313" key="11">
    <source>
        <dbReference type="EMBL" id="OIQ94550.1"/>
    </source>
</evidence>
<keyword evidence="4" id="KW-0997">Cell inner membrane</keyword>
<keyword evidence="3" id="KW-0500">Molybdenum</keyword>